<dbReference type="EMBL" id="BMYJ01000015">
    <property type="protein sequence ID" value="GHC67210.1"/>
    <property type="molecule type" value="Genomic_DNA"/>
</dbReference>
<organism evidence="1 2">
    <name type="scientific">Neogemmobacter tilapiae</name>
    <dbReference type="NCBI Taxonomy" id="875041"/>
    <lineage>
        <taxon>Bacteria</taxon>
        <taxon>Pseudomonadati</taxon>
        <taxon>Pseudomonadota</taxon>
        <taxon>Alphaproteobacteria</taxon>
        <taxon>Rhodobacterales</taxon>
        <taxon>Paracoccaceae</taxon>
        <taxon>Neogemmobacter</taxon>
    </lineage>
</organism>
<keyword evidence="2" id="KW-1185">Reference proteome</keyword>
<sequence>MKKHAIDSETYRKLIELEYIADFRSCRDILENAVSSFEIPEGTDLEYEQAAAHLRLAIYNLICDEHVKYAECLDKAREVISETDILALSAQWLERSETHRAKVSELCDEFFKLVDEEYEGRDETSKYYFQLVTELRKRIRL</sequence>
<evidence type="ECO:0000313" key="1">
    <source>
        <dbReference type="EMBL" id="GHC67210.1"/>
    </source>
</evidence>
<reference evidence="1" key="2">
    <citation type="submission" date="2020-09" db="EMBL/GenBank/DDBJ databases">
        <authorList>
            <person name="Sun Q."/>
            <person name="Kim S."/>
        </authorList>
    </citation>
    <scope>NUCLEOTIDE SEQUENCE</scope>
    <source>
        <strain evidence="1">KCTC 23310</strain>
    </source>
</reference>
<dbReference type="Proteomes" id="UP000638981">
    <property type="component" value="Unassembled WGS sequence"/>
</dbReference>
<proteinExistence type="predicted"/>
<evidence type="ECO:0000313" key="2">
    <source>
        <dbReference type="Proteomes" id="UP000638981"/>
    </source>
</evidence>
<dbReference type="AlphaFoldDB" id="A0A918TZY6"/>
<accession>A0A918TZY6</accession>
<comment type="caution">
    <text evidence="1">The sequence shown here is derived from an EMBL/GenBank/DDBJ whole genome shotgun (WGS) entry which is preliminary data.</text>
</comment>
<protein>
    <submittedName>
        <fullName evidence="1">Uncharacterized protein</fullName>
    </submittedName>
</protein>
<gene>
    <name evidence="1" type="ORF">GCM10007315_35330</name>
</gene>
<dbReference type="RefSeq" id="WP_189413542.1">
    <property type="nucleotide sequence ID" value="NZ_BMYJ01000015.1"/>
</dbReference>
<name>A0A918TZY6_9RHOB</name>
<reference evidence="1" key="1">
    <citation type="journal article" date="2014" name="Int. J. Syst. Evol. Microbiol.">
        <title>Complete genome sequence of Corynebacterium casei LMG S-19264T (=DSM 44701T), isolated from a smear-ripened cheese.</title>
        <authorList>
            <consortium name="US DOE Joint Genome Institute (JGI-PGF)"/>
            <person name="Walter F."/>
            <person name="Albersmeier A."/>
            <person name="Kalinowski J."/>
            <person name="Ruckert C."/>
        </authorList>
    </citation>
    <scope>NUCLEOTIDE SEQUENCE</scope>
    <source>
        <strain evidence="1">KCTC 23310</strain>
    </source>
</reference>